<dbReference type="Proteomes" id="UP001281410">
    <property type="component" value="Unassembled WGS sequence"/>
</dbReference>
<keyword evidence="2" id="KW-0645">Protease</keyword>
<evidence type="ECO:0000256" key="1">
    <source>
        <dbReference type="ARBA" id="ARBA00005234"/>
    </source>
</evidence>
<accession>A0AAE0EK08</accession>
<dbReference type="Pfam" id="PF02902">
    <property type="entry name" value="Peptidase_C48"/>
    <property type="match status" value="1"/>
</dbReference>
<dbReference type="GO" id="GO:0008234">
    <property type="term" value="F:cysteine-type peptidase activity"/>
    <property type="evidence" value="ECO:0007669"/>
    <property type="project" value="InterPro"/>
</dbReference>
<keyword evidence="3" id="KW-0378">Hydrolase</keyword>
<dbReference type="InterPro" id="IPR038765">
    <property type="entry name" value="Papain-like_cys_pep_sf"/>
</dbReference>
<evidence type="ECO:0000256" key="3">
    <source>
        <dbReference type="ARBA" id="ARBA00022801"/>
    </source>
</evidence>
<gene>
    <name evidence="5" type="ORF">Dsin_002483</name>
</gene>
<name>A0AAE0EK08_9ROSI</name>
<dbReference type="PROSITE" id="PS50600">
    <property type="entry name" value="ULP_PROTEASE"/>
    <property type="match status" value="1"/>
</dbReference>
<proteinExistence type="inferred from homology"/>
<protein>
    <recommendedName>
        <fullName evidence="4">Ubiquitin-like protease family profile domain-containing protein</fullName>
    </recommendedName>
</protein>
<reference evidence="5" key="1">
    <citation type="journal article" date="2023" name="Plant J.">
        <title>Genome sequences and population genomics provide insights into the demographic history, inbreeding, and mutation load of two 'living fossil' tree species of Dipteronia.</title>
        <authorList>
            <person name="Feng Y."/>
            <person name="Comes H.P."/>
            <person name="Chen J."/>
            <person name="Zhu S."/>
            <person name="Lu R."/>
            <person name="Zhang X."/>
            <person name="Li P."/>
            <person name="Qiu J."/>
            <person name="Olsen K.M."/>
            <person name="Qiu Y."/>
        </authorList>
    </citation>
    <scope>NUCLEOTIDE SEQUENCE</scope>
    <source>
        <strain evidence="5">NBL</strain>
    </source>
</reference>
<dbReference type="AlphaFoldDB" id="A0AAE0EK08"/>
<dbReference type="EMBL" id="JANJYJ010000001">
    <property type="protein sequence ID" value="KAK3230602.1"/>
    <property type="molecule type" value="Genomic_DNA"/>
</dbReference>
<dbReference type="GO" id="GO:0006508">
    <property type="term" value="P:proteolysis"/>
    <property type="evidence" value="ECO:0007669"/>
    <property type="project" value="UniProtKB-KW"/>
</dbReference>
<keyword evidence="6" id="KW-1185">Reference proteome</keyword>
<evidence type="ECO:0000313" key="6">
    <source>
        <dbReference type="Proteomes" id="UP001281410"/>
    </source>
</evidence>
<sequence length="220" mass="25348">MFSVTSGFASKKRQQTYPTVYGQSINILDSRFYGRIMPTGVVGKPLLGWSVLKYQWSVEDLMVVCGQLPSGNWTWHDVDMVLIPYNIGRQHWLLANVDLSVGKIYLLNPFRQEVSTHIRSELITSLRWFLPSMLHRVQFHAKRRSVDTTYAMQDNPFRMSVVSTSRVPQQTRGGNCGAHTLRLAEYLLANRTEFDWMEDDMGAIREKMVVEVRTPRATMS</sequence>
<comment type="similarity">
    <text evidence="1">Belongs to the peptidase C48 family.</text>
</comment>
<feature type="domain" description="Ubiquitin-like protease family profile" evidence="4">
    <location>
        <begin position="1"/>
        <end position="187"/>
    </location>
</feature>
<evidence type="ECO:0000256" key="2">
    <source>
        <dbReference type="ARBA" id="ARBA00022670"/>
    </source>
</evidence>
<organism evidence="5 6">
    <name type="scientific">Dipteronia sinensis</name>
    <dbReference type="NCBI Taxonomy" id="43782"/>
    <lineage>
        <taxon>Eukaryota</taxon>
        <taxon>Viridiplantae</taxon>
        <taxon>Streptophyta</taxon>
        <taxon>Embryophyta</taxon>
        <taxon>Tracheophyta</taxon>
        <taxon>Spermatophyta</taxon>
        <taxon>Magnoliopsida</taxon>
        <taxon>eudicotyledons</taxon>
        <taxon>Gunneridae</taxon>
        <taxon>Pentapetalae</taxon>
        <taxon>rosids</taxon>
        <taxon>malvids</taxon>
        <taxon>Sapindales</taxon>
        <taxon>Sapindaceae</taxon>
        <taxon>Hippocastanoideae</taxon>
        <taxon>Acereae</taxon>
        <taxon>Dipteronia</taxon>
    </lineage>
</organism>
<dbReference type="InterPro" id="IPR003653">
    <property type="entry name" value="Peptidase_C48_C"/>
</dbReference>
<comment type="caution">
    <text evidence="5">The sequence shown here is derived from an EMBL/GenBank/DDBJ whole genome shotgun (WGS) entry which is preliminary data.</text>
</comment>
<dbReference type="Gene3D" id="3.40.395.10">
    <property type="entry name" value="Adenoviral Proteinase, Chain A"/>
    <property type="match status" value="1"/>
</dbReference>
<dbReference type="SUPFAM" id="SSF54001">
    <property type="entry name" value="Cysteine proteinases"/>
    <property type="match status" value="1"/>
</dbReference>
<evidence type="ECO:0000259" key="4">
    <source>
        <dbReference type="PROSITE" id="PS50600"/>
    </source>
</evidence>
<evidence type="ECO:0000313" key="5">
    <source>
        <dbReference type="EMBL" id="KAK3230602.1"/>
    </source>
</evidence>